<proteinExistence type="predicted"/>
<protein>
    <submittedName>
        <fullName evidence="3">ORF50</fullName>
    </submittedName>
</protein>
<reference evidence="3" key="1">
    <citation type="submission" date="2023-06" db="EMBL/GenBank/DDBJ databases">
        <authorList>
            <person name="Mercer L.K."/>
            <person name="Harding E.F."/>
            <person name="Sridhar T."/>
            <person name="White P.A."/>
        </authorList>
    </citation>
    <scope>NUCLEOTIDE SEQUENCE</scope>
</reference>
<evidence type="ECO:0000256" key="1">
    <source>
        <dbReference type="SAM" id="MobiDB-lite"/>
    </source>
</evidence>
<evidence type="ECO:0000256" key="2">
    <source>
        <dbReference type="SAM" id="Phobius"/>
    </source>
</evidence>
<feature type="transmembrane region" description="Helical" evidence="2">
    <location>
        <begin position="144"/>
        <end position="167"/>
    </location>
</feature>
<feature type="region of interest" description="Disordered" evidence="1">
    <location>
        <begin position="75"/>
        <end position="100"/>
    </location>
</feature>
<evidence type="ECO:0000313" key="3">
    <source>
        <dbReference type="EMBL" id="DBA59427.1"/>
    </source>
</evidence>
<name>A0AB33V6M5_9VIRU</name>
<feature type="compositionally biased region" description="Basic and acidic residues" evidence="1">
    <location>
        <begin position="82"/>
        <end position="96"/>
    </location>
</feature>
<reference evidence="3" key="2">
    <citation type="journal article" date="2024" name="Virology">
        <title>Novel viruses discovered in metatranscriptomic analysis of farmed barramundi in Asia and Australia.</title>
        <authorList>
            <person name="Mercer L.K."/>
            <person name="Harding E.F."/>
            <person name="Sridhar T."/>
            <person name="White P.A."/>
        </authorList>
    </citation>
    <scope>NUCLEOTIDE SEQUENCE</scope>
</reference>
<keyword evidence="2" id="KW-1133">Transmembrane helix</keyword>
<keyword evidence="2" id="KW-0472">Membrane</keyword>
<feature type="transmembrane region" description="Helical" evidence="2">
    <location>
        <begin position="224"/>
        <end position="246"/>
    </location>
</feature>
<accession>A0AB33V6M5</accession>
<dbReference type="EMBL" id="BK064844">
    <property type="protein sequence ID" value="DBA59427.1"/>
    <property type="molecule type" value="Genomic_DNA"/>
</dbReference>
<keyword evidence="2" id="KW-0812">Transmembrane</keyword>
<sequence length="263" mass="28872">MRARDTRIGVTGAYQRGVFKLSLLVRFRDIVVDRYLPHNLAAPPPELLLRGHVHRRHLPGPVHLCAPAPSNLSGHPLPLDTGDDRGSRDPLLDHPGSEPAVHAPLQDTAHEMEHCLGLVKLCVIAGEVIFLIKESATAPRVSGIALLVLQLGALIYAGYAAAVLLALRYTRGILAIGDCEGLVYPKIAERVPDPFWHLYHILLLCVNTVQAVEILAGVDRSPQFIFLVLLNSIPVVLLTGCALEAVEKWRARRNMYSRLSTRS</sequence>
<organism evidence="3">
    <name type="scientific">Latid herpesvirus 1</name>
    <dbReference type="NCBI Taxonomy" id="3096545"/>
    <lineage>
        <taxon>Viruses</taxon>
        <taxon>Duplodnaviria</taxon>
        <taxon>Heunggongvirae</taxon>
        <taxon>Peploviricota</taxon>
        <taxon>Herviviricetes</taxon>
        <taxon>Herpesvirales</taxon>
    </lineage>
</organism>